<proteinExistence type="predicted"/>
<dbReference type="EMBL" id="CAKXAJ010001568">
    <property type="protein sequence ID" value="CAH2207900.1"/>
    <property type="molecule type" value="Genomic_DNA"/>
</dbReference>
<keyword evidence="4" id="KW-1185">Reference proteome</keyword>
<sequence>MFANYRSLVRTGSEVNDLQWDCLNPFRKAPPRVSLQHNMKYRVEYEFLRGTSIAETARRNNNVYSGGVVKENTVRFRFKRFRSGHFDPQNQPRGRLETKVNTG</sequence>
<evidence type="ECO:0000313" key="4">
    <source>
        <dbReference type="Proteomes" id="UP000838756"/>
    </source>
</evidence>
<dbReference type="Proteomes" id="UP000838756">
    <property type="component" value="Unassembled WGS sequence"/>
</dbReference>
<feature type="compositionally biased region" description="Basic and acidic residues" evidence="1">
    <location>
        <begin position="94"/>
        <end position="103"/>
    </location>
</feature>
<evidence type="ECO:0000313" key="3">
    <source>
        <dbReference type="EMBL" id="CAH2207900.1"/>
    </source>
</evidence>
<dbReference type="OrthoDB" id="616263at2759"/>
<organism evidence="3 4">
    <name type="scientific">Pararge aegeria aegeria</name>
    <dbReference type="NCBI Taxonomy" id="348720"/>
    <lineage>
        <taxon>Eukaryota</taxon>
        <taxon>Metazoa</taxon>
        <taxon>Ecdysozoa</taxon>
        <taxon>Arthropoda</taxon>
        <taxon>Hexapoda</taxon>
        <taxon>Insecta</taxon>
        <taxon>Pterygota</taxon>
        <taxon>Neoptera</taxon>
        <taxon>Endopterygota</taxon>
        <taxon>Lepidoptera</taxon>
        <taxon>Glossata</taxon>
        <taxon>Ditrysia</taxon>
        <taxon>Papilionoidea</taxon>
        <taxon>Nymphalidae</taxon>
        <taxon>Satyrinae</taxon>
        <taxon>Satyrini</taxon>
        <taxon>Parargina</taxon>
        <taxon>Pararge</taxon>
    </lineage>
</organism>
<dbReference type="AlphaFoldDB" id="A0A8S4QCA1"/>
<name>A0A8S4QCA1_9NEOP</name>
<comment type="caution">
    <text evidence="3">The sequence shown here is derived from an EMBL/GenBank/DDBJ whole genome shotgun (WGS) entry which is preliminary data.</text>
</comment>
<feature type="region of interest" description="Disordered" evidence="1">
    <location>
        <begin position="83"/>
        <end position="103"/>
    </location>
</feature>
<accession>A0A8S4QCA1</accession>
<gene>
    <name evidence="3" type="primary">jg6043</name>
    <name evidence="3" type="ORF">PAEG_LOCUS519</name>
</gene>
<feature type="domain" description="Mos1 transposase HTH" evidence="2">
    <location>
        <begin position="45"/>
        <end position="84"/>
    </location>
</feature>
<reference evidence="3" key="1">
    <citation type="submission" date="2022-03" db="EMBL/GenBank/DDBJ databases">
        <authorList>
            <person name="Lindestad O."/>
        </authorList>
    </citation>
    <scope>NUCLEOTIDE SEQUENCE</scope>
</reference>
<dbReference type="Pfam" id="PF17906">
    <property type="entry name" value="HTH_48"/>
    <property type="match status" value="1"/>
</dbReference>
<dbReference type="InterPro" id="IPR041426">
    <property type="entry name" value="Mos1_HTH"/>
</dbReference>
<evidence type="ECO:0000256" key="1">
    <source>
        <dbReference type="SAM" id="MobiDB-lite"/>
    </source>
</evidence>
<dbReference type="Gene3D" id="1.10.10.1450">
    <property type="match status" value="1"/>
</dbReference>
<evidence type="ECO:0000259" key="2">
    <source>
        <dbReference type="Pfam" id="PF17906"/>
    </source>
</evidence>
<protein>
    <submittedName>
        <fullName evidence="3">Jg6043 protein</fullName>
    </submittedName>
</protein>